<dbReference type="InterPro" id="IPR032710">
    <property type="entry name" value="NTF2-like_dom_sf"/>
</dbReference>
<dbReference type="SUPFAM" id="SSF54427">
    <property type="entry name" value="NTF2-like"/>
    <property type="match status" value="1"/>
</dbReference>
<dbReference type="Proteomes" id="UP001352223">
    <property type="component" value="Unassembled WGS sequence"/>
</dbReference>
<proteinExistence type="predicted"/>
<name>A0ABU6C4H0_9ACTN</name>
<dbReference type="EMBL" id="JAOZYB010000022">
    <property type="protein sequence ID" value="MEB3959624.1"/>
    <property type="molecule type" value="Genomic_DNA"/>
</dbReference>
<sequence length="140" mass="15418">MRPTGLPAQLYAAYNRHDPTAAGHLYGAHATHDEIAQGGSRQGPEAIAEGLRHFFHWFPDAYGEPLTQIADPSGRVAVTYRLTATLHEPMGAIAARHQPLSLRGVHVLHLARNEIRGSEDYWDVATFHRQMKNTGTGETS</sequence>
<dbReference type="Pfam" id="PF07366">
    <property type="entry name" value="SnoaL"/>
    <property type="match status" value="1"/>
</dbReference>
<evidence type="ECO:0000313" key="1">
    <source>
        <dbReference type="EMBL" id="MEB3959624.1"/>
    </source>
</evidence>
<organism evidence="1 2">
    <name type="scientific">Streptomyces kunmingensis</name>
    <dbReference type="NCBI Taxonomy" id="68225"/>
    <lineage>
        <taxon>Bacteria</taxon>
        <taxon>Bacillati</taxon>
        <taxon>Actinomycetota</taxon>
        <taxon>Actinomycetes</taxon>
        <taxon>Kitasatosporales</taxon>
        <taxon>Streptomycetaceae</taxon>
        <taxon>Streptomyces</taxon>
    </lineage>
</organism>
<comment type="caution">
    <text evidence="1">The sequence shown here is derived from an EMBL/GenBank/DDBJ whole genome shotgun (WGS) entry which is preliminary data.</text>
</comment>
<evidence type="ECO:0000313" key="2">
    <source>
        <dbReference type="Proteomes" id="UP001352223"/>
    </source>
</evidence>
<gene>
    <name evidence="1" type="ORF">OKJ48_05070</name>
</gene>
<dbReference type="InterPro" id="IPR009959">
    <property type="entry name" value="Cyclase_SnoaL-like"/>
</dbReference>
<accession>A0ABU6C4H0</accession>
<reference evidence="1 2" key="1">
    <citation type="submission" date="2022-10" db="EMBL/GenBank/DDBJ databases">
        <authorList>
            <person name="Xie J."/>
            <person name="Shen N."/>
        </authorList>
    </citation>
    <scope>NUCLEOTIDE SEQUENCE [LARGE SCALE GENOMIC DNA]</scope>
    <source>
        <strain evidence="1 2">DSM 41681</strain>
    </source>
</reference>
<dbReference type="RefSeq" id="WP_324766606.1">
    <property type="nucleotide sequence ID" value="NZ_BAAATS010000023.1"/>
</dbReference>
<protein>
    <submittedName>
        <fullName evidence="1">Ester cyclase</fullName>
    </submittedName>
</protein>
<keyword evidence="2" id="KW-1185">Reference proteome</keyword>
<dbReference type="Gene3D" id="3.10.450.50">
    <property type="match status" value="1"/>
</dbReference>